<protein>
    <submittedName>
        <fullName evidence="6">TetR/AcrR family transcriptional regulator</fullName>
    </submittedName>
</protein>
<dbReference type="InterPro" id="IPR001647">
    <property type="entry name" value="HTH_TetR"/>
</dbReference>
<sequence>MGRTPLFDRTTVVRSARDLFWVRGFEGTSIAQLESATGLHRSSLYHCFGSKRGLFDVALDDYLDTVIRPRLRVLRTEPAGADAVLRYLSSVRVAIESLPDDAARRGCLLVGCAAGLAGQDEAAREFVAAYWDEFTAALRQALTIAGDPRVGAGVVDQRARTIAAMSTSAMLLDRVDRVEQLAILAAAEALVRSWFSPVDEPGVTPA</sequence>
<gene>
    <name evidence="6" type="ORF">EUA98_15330</name>
</gene>
<feature type="DNA-binding region" description="H-T-H motif" evidence="4">
    <location>
        <begin position="29"/>
        <end position="48"/>
    </location>
</feature>
<dbReference type="Pfam" id="PF00440">
    <property type="entry name" value="TetR_N"/>
    <property type="match status" value="1"/>
</dbReference>
<dbReference type="InterPro" id="IPR009057">
    <property type="entry name" value="Homeodomain-like_sf"/>
</dbReference>
<evidence type="ECO:0000256" key="3">
    <source>
        <dbReference type="ARBA" id="ARBA00023163"/>
    </source>
</evidence>
<comment type="caution">
    <text evidence="6">The sequence shown here is derived from an EMBL/GenBank/DDBJ whole genome shotgun (WGS) entry which is preliminary data.</text>
</comment>
<evidence type="ECO:0000313" key="7">
    <source>
        <dbReference type="Proteomes" id="UP000293764"/>
    </source>
</evidence>
<evidence type="ECO:0000256" key="2">
    <source>
        <dbReference type="ARBA" id="ARBA00023125"/>
    </source>
</evidence>
<proteinExistence type="predicted"/>
<reference evidence="6 7" key="1">
    <citation type="submission" date="2019-01" db="EMBL/GenBank/DDBJ databases">
        <title>Novel species of Cellulomonas.</title>
        <authorList>
            <person name="Liu Q."/>
            <person name="Xin Y.-H."/>
        </authorList>
    </citation>
    <scope>NUCLEOTIDE SEQUENCE [LARGE SCALE GENOMIC DNA]</scope>
    <source>
        <strain evidence="6 7">HLT2-17</strain>
    </source>
</reference>
<name>A0A4Q5MWL6_9MICO</name>
<dbReference type="SUPFAM" id="SSF48498">
    <property type="entry name" value="Tetracyclin repressor-like, C-terminal domain"/>
    <property type="match status" value="1"/>
</dbReference>
<dbReference type="Proteomes" id="UP000293764">
    <property type="component" value="Unassembled WGS sequence"/>
</dbReference>
<dbReference type="InterPro" id="IPR036271">
    <property type="entry name" value="Tet_transcr_reg_TetR-rel_C_sf"/>
</dbReference>
<dbReference type="Gene3D" id="1.10.357.10">
    <property type="entry name" value="Tetracycline Repressor, domain 2"/>
    <property type="match status" value="1"/>
</dbReference>
<organism evidence="6 7">
    <name type="scientific">Pengzhenrongella frigida</name>
    <dbReference type="NCBI Taxonomy" id="1259133"/>
    <lineage>
        <taxon>Bacteria</taxon>
        <taxon>Bacillati</taxon>
        <taxon>Actinomycetota</taxon>
        <taxon>Actinomycetes</taxon>
        <taxon>Micrococcales</taxon>
        <taxon>Pengzhenrongella</taxon>
    </lineage>
</organism>
<dbReference type="SUPFAM" id="SSF46689">
    <property type="entry name" value="Homeodomain-like"/>
    <property type="match status" value="1"/>
</dbReference>
<evidence type="ECO:0000313" key="6">
    <source>
        <dbReference type="EMBL" id="RYV50092.1"/>
    </source>
</evidence>
<dbReference type="PANTHER" id="PTHR47506:SF1">
    <property type="entry name" value="HTH-TYPE TRANSCRIPTIONAL REGULATOR YJDC"/>
    <property type="match status" value="1"/>
</dbReference>
<accession>A0A4Q5MWL6</accession>
<evidence type="ECO:0000256" key="1">
    <source>
        <dbReference type="ARBA" id="ARBA00023015"/>
    </source>
</evidence>
<dbReference type="EMBL" id="SDWW01000042">
    <property type="protein sequence ID" value="RYV50092.1"/>
    <property type="molecule type" value="Genomic_DNA"/>
</dbReference>
<dbReference type="PANTHER" id="PTHR47506">
    <property type="entry name" value="TRANSCRIPTIONAL REGULATORY PROTEIN"/>
    <property type="match status" value="1"/>
</dbReference>
<keyword evidence="3" id="KW-0804">Transcription</keyword>
<evidence type="ECO:0000256" key="4">
    <source>
        <dbReference type="PROSITE-ProRule" id="PRU00335"/>
    </source>
</evidence>
<keyword evidence="1" id="KW-0805">Transcription regulation</keyword>
<keyword evidence="7" id="KW-1185">Reference proteome</keyword>
<dbReference type="PRINTS" id="PR00455">
    <property type="entry name" value="HTHTETR"/>
</dbReference>
<dbReference type="OrthoDB" id="9805134at2"/>
<dbReference type="GO" id="GO:0003677">
    <property type="term" value="F:DNA binding"/>
    <property type="evidence" value="ECO:0007669"/>
    <property type="project" value="UniProtKB-UniRule"/>
</dbReference>
<dbReference type="AlphaFoldDB" id="A0A4Q5MWL6"/>
<keyword evidence="2 4" id="KW-0238">DNA-binding</keyword>
<feature type="domain" description="HTH tetR-type" evidence="5">
    <location>
        <begin position="6"/>
        <end position="66"/>
    </location>
</feature>
<dbReference type="PROSITE" id="PS50977">
    <property type="entry name" value="HTH_TETR_2"/>
    <property type="match status" value="1"/>
</dbReference>
<evidence type="ECO:0000259" key="5">
    <source>
        <dbReference type="PROSITE" id="PS50977"/>
    </source>
</evidence>
<dbReference type="RefSeq" id="WP_130103568.1">
    <property type="nucleotide sequence ID" value="NZ_SDWW01000042.1"/>
</dbReference>